<dbReference type="SUPFAM" id="SSF81321">
    <property type="entry name" value="Family A G protein-coupled receptor-like"/>
    <property type="match status" value="1"/>
</dbReference>
<accession>A0A9P0D6C6</accession>
<reference evidence="12" key="1">
    <citation type="submission" date="2022-01" db="EMBL/GenBank/DDBJ databases">
        <authorList>
            <person name="King R."/>
        </authorList>
    </citation>
    <scope>NUCLEOTIDE SEQUENCE</scope>
</reference>
<dbReference type="AlphaFoldDB" id="A0A9P0D6C6"/>
<keyword evidence="5 9" id="KW-0297">G-protein coupled receptor</keyword>
<dbReference type="Pfam" id="PF00001">
    <property type="entry name" value="7tm_1"/>
    <property type="match status" value="1"/>
</dbReference>
<evidence type="ECO:0000256" key="1">
    <source>
        <dbReference type="ARBA" id="ARBA00004141"/>
    </source>
</evidence>
<feature type="transmembrane region" description="Helical" evidence="10">
    <location>
        <begin position="157"/>
        <end position="178"/>
    </location>
</feature>
<dbReference type="GO" id="GO:0004930">
    <property type="term" value="F:G protein-coupled receptor activity"/>
    <property type="evidence" value="ECO:0007669"/>
    <property type="project" value="UniProtKB-KW"/>
</dbReference>
<feature type="domain" description="G-protein coupled receptors family 1 profile" evidence="11">
    <location>
        <begin position="57"/>
        <end position="375"/>
    </location>
</feature>
<protein>
    <recommendedName>
        <fullName evidence="11">G-protein coupled receptors family 1 profile domain-containing protein</fullName>
    </recommendedName>
</protein>
<sequence length="410" mass="47761">MFPYGARRRLLYFQEYSLNESVIYEYKCANSSQFFSFYMELLHKYYTPLIMVIGFLGNFTSCLVLISTHLKLRSSSYYLAALSFADSGYLVCAFLVYCSSKDIFNLYDKQGFCQICIYLTYVFSFLSVWLIVAFTIERFIAVQYPLRRSYICTIKRAKTIVGVLSLLAFIVYVFAFFITDVIDDECQLKPEYKDLVEVINYVDTVMTLILPVVLIVGMNTMIAISLFKFRKTMQIRLTDDGSSKDIDMYHTSTSQSNSSTKKSKDQENYQEIQTCTVEKLQVSKSFKRTQKYSHIHVKKSTSHDAASYTQHGINRMLLVISSVFIILNFPSYLIRLCYYFDSIMEMELLQHYFDCVQQFAMLLYCTNFSINFLLYTMCGKAFRICLRTFFYNIFHKVACFEGGSVSNTNC</sequence>
<dbReference type="PANTHER" id="PTHR24243:SF230">
    <property type="entry name" value="G-PROTEIN COUPLED RECEPTORS FAMILY 1 PROFILE DOMAIN-CONTAINING PROTEIN"/>
    <property type="match status" value="1"/>
</dbReference>
<evidence type="ECO:0000256" key="2">
    <source>
        <dbReference type="ARBA" id="ARBA00010663"/>
    </source>
</evidence>
<evidence type="ECO:0000313" key="12">
    <source>
        <dbReference type="EMBL" id="CAH1112241.1"/>
    </source>
</evidence>
<dbReference type="PRINTS" id="PR00237">
    <property type="entry name" value="GPCRRHODOPSN"/>
</dbReference>
<keyword evidence="3 9" id="KW-0812">Transmembrane</keyword>
<evidence type="ECO:0000256" key="8">
    <source>
        <dbReference type="ARBA" id="ARBA00023224"/>
    </source>
</evidence>
<comment type="similarity">
    <text evidence="2 9">Belongs to the G-protein coupled receptor 1 family.</text>
</comment>
<dbReference type="GO" id="GO:0005886">
    <property type="term" value="C:plasma membrane"/>
    <property type="evidence" value="ECO:0007669"/>
    <property type="project" value="TreeGrafter"/>
</dbReference>
<feature type="transmembrane region" description="Helical" evidence="10">
    <location>
        <begin position="198"/>
        <end position="227"/>
    </location>
</feature>
<keyword evidence="4 10" id="KW-1133">Transmembrane helix</keyword>
<keyword evidence="6 10" id="KW-0472">Membrane</keyword>
<evidence type="ECO:0000313" key="13">
    <source>
        <dbReference type="Proteomes" id="UP001153636"/>
    </source>
</evidence>
<keyword evidence="7 9" id="KW-0675">Receptor</keyword>
<evidence type="ECO:0000256" key="5">
    <source>
        <dbReference type="ARBA" id="ARBA00023040"/>
    </source>
</evidence>
<evidence type="ECO:0000256" key="4">
    <source>
        <dbReference type="ARBA" id="ARBA00022989"/>
    </source>
</evidence>
<keyword evidence="13" id="KW-1185">Reference proteome</keyword>
<evidence type="ECO:0000256" key="9">
    <source>
        <dbReference type="RuleBase" id="RU000688"/>
    </source>
</evidence>
<organism evidence="12 13">
    <name type="scientific">Psylliodes chrysocephalus</name>
    <dbReference type="NCBI Taxonomy" id="3402493"/>
    <lineage>
        <taxon>Eukaryota</taxon>
        <taxon>Metazoa</taxon>
        <taxon>Ecdysozoa</taxon>
        <taxon>Arthropoda</taxon>
        <taxon>Hexapoda</taxon>
        <taxon>Insecta</taxon>
        <taxon>Pterygota</taxon>
        <taxon>Neoptera</taxon>
        <taxon>Endopterygota</taxon>
        <taxon>Coleoptera</taxon>
        <taxon>Polyphaga</taxon>
        <taxon>Cucujiformia</taxon>
        <taxon>Chrysomeloidea</taxon>
        <taxon>Chrysomelidae</taxon>
        <taxon>Galerucinae</taxon>
        <taxon>Alticini</taxon>
        <taxon>Psylliodes</taxon>
    </lineage>
</organism>
<feature type="transmembrane region" description="Helical" evidence="10">
    <location>
        <begin position="316"/>
        <end position="336"/>
    </location>
</feature>
<dbReference type="InterPro" id="IPR000276">
    <property type="entry name" value="GPCR_Rhodpsn"/>
</dbReference>
<evidence type="ECO:0000256" key="3">
    <source>
        <dbReference type="ARBA" id="ARBA00022692"/>
    </source>
</evidence>
<evidence type="ECO:0000259" key="11">
    <source>
        <dbReference type="PROSITE" id="PS50262"/>
    </source>
</evidence>
<proteinExistence type="inferred from homology"/>
<gene>
    <name evidence="12" type="ORF">PSYICH_LOCUS11787</name>
</gene>
<feature type="transmembrane region" description="Helical" evidence="10">
    <location>
        <begin position="78"/>
        <end position="97"/>
    </location>
</feature>
<feature type="transmembrane region" description="Helical" evidence="10">
    <location>
        <begin position="117"/>
        <end position="136"/>
    </location>
</feature>
<name>A0A9P0D6C6_9CUCU</name>
<dbReference type="PANTHER" id="PTHR24243">
    <property type="entry name" value="G-PROTEIN COUPLED RECEPTOR"/>
    <property type="match status" value="1"/>
</dbReference>
<evidence type="ECO:0000256" key="7">
    <source>
        <dbReference type="ARBA" id="ARBA00023170"/>
    </source>
</evidence>
<evidence type="ECO:0000256" key="10">
    <source>
        <dbReference type="SAM" id="Phobius"/>
    </source>
</evidence>
<keyword evidence="8 9" id="KW-0807">Transducer</keyword>
<comment type="subcellular location">
    <subcellularLocation>
        <location evidence="1">Membrane</location>
        <topology evidence="1">Multi-pass membrane protein</topology>
    </subcellularLocation>
</comment>
<dbReference type="CDD" id="cd14978">
    <property type="entry name" value="7tmA_FMRFamide_R-like"/>
    <property type="match status" value="1"/>
</dbReference>
<dbReference type="Proteomes" id="UP001153636">
    <property type="component" value="Chromosome 6"/>
</dbReference>
<dbReference type="PROSITE" id="PS50262">
    <property type="entry name" value="G_PROTEIN_RECEP_F1_2"/>
    <property type="match status" value="1"/>
</dbReference>
<feature type="transmembrane region" description="Helical" evidence="10">
    <location>
        <begin position="356"/>
        <end position="377"/>
    </location>
</feature>
<dbReference type="EMBL" id="OV651818">
    <property type="protein sequence ID" value="CAH1112241.1"/>
    <property type="molecule type" value="Genomic_DNA"/>
</dbReference>
<dbReference type="PROSITE" id="PS00237">
    <property type="entry name" value="G_PROTEIN_RECEP_F1_1"/>
    <property type="match status" value="1"/>
</dbReference>
<dbReference type="OrthoDB" id="9990906at2759"/>
<dbReference type="InterPro" id="IPR017452">
    <property type="entry name" value="GPCR_Rhodpsn_7TM"/>
</dbReference>
<dbReference type="Gene3D" id="1.20.1070.10">
    <property type="entry name" value="Rhodopsin 7-helix transmembrane proteins"/>
    <property type="match status" value="1"/>
</dbReference>
<evidence type="ECO:0000256" key="6">
    <source>
        <dbReference type="ARBA" id="ARBA00023136"/>
    </source>
</evidence>
<feature type="transmembrane region" description="Helical" evidence="10">
    <location>
        <begin position="45"/>
        <end position="66"/>
    </location>
</feature>